<keyword evidence="1" id="KW-0233">DNA recombination</keyword>
<dbReference type="Gene3D" id="1.10.443.10">
    <property type="entry name" value="Intergrase catalytic core"/>
    <property type="match status" value="1"/>
</dbReference>
<dbReference type="OrthoDB" id="6144956at2759"/>
<accession>A0A8S3U0B0</accession>
<dbReference type="GO" id="GO:0015074">
    <property type="term" value="P:DNA integration"/>
    <property type="evidence" value="ECO:0007669"/>
    <property type="project" value="InterPro"/>
</dbReference>
<evidence type="ECO:0000259" key="2">
    <source>
        <dbReference type="PROSITE" id="PS51898"/>
    </source>
</evidence>
<organism evidence="3 4">
    <name type="scientific">Mytilus edulis</name>
    <name type="common">Blue mussel</name>
    <dbReference type="NCBI Taxonomy" id="6550"/>
    <lineage>
        <taxon>Eukaryota</taxon>
        <taxon>Metazoa</taxon>
        <taxon>Spiralia</taxon>
        <taxon>Lophotrochozoa</taxon>
        <taxon>Mollusca</taxon>
        <taxon>Bivalvia</taxon>
        <taxon>Autobranchia</taxon>
        <taxon>Pteriomorphia</taxon>
        <taxon>Mytilida</taxon>
        <taxon>Mytiloidea</taxon>
        <taxon>Mytilidae</taxon>
        <taxon>Mytilinae</taxon>
        <taxon>Mytilus</taxon>
    </lineage>
</organism>
<dbReference type="InterPro" id="IPR002104">
    <property type="entry name" value="Integrase_catalytic"/>
</dbReference>
<dbReference type="EMBL" id="CAJPWZ010002514">
    <property type="protein sequence ID" value="CAG2239318.1"/>
    <property type="molecule type" value="Genomic_DNA"/>
</dbReference>
<dbReference type="SUPFAM" id="SSF56349">
    <property type="entry name" value="DNA breaking-rejoining enzymes"/>
    <property type="match status" value="1"/>
</dbReference>
<dbReference type="PROSITE" id="PS51898">
    <property type="entry name" value="TYR_RECOMBINASE"/>
    <property type="match status" value="1"/>
</dbReference>
<dbReference type="GO" id="GO:0003677">
    <property type="term" value="F:DNA binding"/>
    <property type="evidence" value="ECO:0007669"/>
    <property type="project" value="InterPro"/>
</dbReference>
<comment type="caution">
    <text evidence="3">The sequence shown here is derived from an EMBL/GenBank/DDBJ whole genome shotgun (WGS) entry which is preliminary data.</text>
</comment>
<name>A0A8S3U0B0_MYTED</name>
<keyword evidence="4" id="KW-1185">Reference proteome</keyword>
<evidence type="ECO:0000313" key="4">
    <source>
        <dbReference type="Proteomes" id="UP000683360"/>
    </source>
</evidence>
<proteinExistence type="predicted"/>
<evidence type="ECO:0000256" key="1">
    <source>
        <dbReference type="ARBA" id="ARBA00023172"/>
    </source>
</evidence>
<dbReference type="Pfam" id="PF00589">
    <property type="entry name" value="Phage_integrase"/>
    <property type="match status" value="1"/>
</dbReference>
<sequence length="228" mass="25481">MGQWYSNNPIGHNTLQGTVKRLCASIGLTGKRTNHSLRASAATRLYNAGIEEQRVAETTGHRSNAVRVYKRTSADQQLEASNILYGLRPSDGRKKAKPSAAAGAPVSSASVECSTDERTIKWTLLENPAIFGTNIHLVCHLPNDTTCCDDYRKWNVGNEYLLIITNGLSYNISKYKEDLIPKDKISVLTIFSFSEEDVNIPYECVYGFLKYGVVLKLKNDVFECMYRT</sequence>
<dbReference type="AlphaFoldDB" id="A0A8S3U0B0"/>
<gene>
    <name evidence="3" type="ORF">MEDL_51677</name>
</gene>
<feature type="domain" description="Tyr recombinase" evidence="2">
    <location>
        <begin position="1"/>
        <end position="82"/>
    </location>
</feature>
<dbReference type="InterPro" id="IPR013762">
    <property type="entry name" value="Integrase-like_cat_sf"/>
</dbReference>
<reference evidence="3" key="1">
    <citation type="submission" date="2021-03" db="EMBL/GenBank/DDBJ databases">
        <authorList>
            <person name="Bekaert M."/>
        </authorList>
    </citation>
    <scope>NUCLEOTIDE SEQUENCE</scope>
</reference>
<dbReference type="GO" id="GO:0006310">
    <property type="term" value="P:DNA recombination"/>
    <property type="evidence" value="ECO:0007669"/>
    <property type="project" value="UniProtKB-KW"/>
</dbReference>
<protein>
    <recommendedName>
        <fullName evidence="2">Tyr recombinase domain-containing protein</fullName>
    </recommendedName>
</protein>
<evidence type="ECO:0000313" key="3">
    <source>
        <dbReference type="EMBL" id="CAG2239318.1"/>
    </source>
</evidence>
<dbReference type="InterPro" id="IPR011010">
    <property type="entry name" value="DNA_brk_join_enz"/>
</dbReference>
<dbReference type="Proteomes" id="UP000683360">
    <property type="component" value="Unassembled WGS sequence"/>
</dbReference>